<feature type="region of interest" description="Disordered" evidence="13">
    <location>
        <begin position="485"/>
        <end position="516"/>
    </location>
</feature>
<dbReference type="Gene3D" id="1.25.40.820">
    <property type="match status" value="1"/>
</dbReference>
<keyword evidence="4 12" id="KW-0863">Zinc-finger</keyword>
<dbReference type="GO" id="GO:0008420">
    <property type="term" value="F:RNA polymerase II CTD heptapeptide repeat phosphatase activity"/>
    <property type="evidence" value="ECO:0007669"/>
    <property type="project" value="UniProtKB-UniRule"/>
</dbReference>
<comment type="caution">
    <text evidence="15">The sequence shown here is derived from an EMBL/GenBank/DDBJ whole genome shotgun (WGS) entry which is preliminary data.</text>
</comment>
<evidence type="ECO:0000313" key="16">
    <source>
        <dbReference type="Proteomes" id="UP000193920"/>
    </source>
</evidence>
<feature type="compositionally biased region" description="Basic and acidic residues" evidence="13">
    <location>
        <begin position="491"/>
        <end position="505"/>
    </location>
</feature>
<comment type="function">
    <text evidence="12">Putative RNA polymerase II subunit B1 C-terminal domain (CTD) phosphatase involved in RNA polymerase II transcription regulation.</text>
</comment>
<dbReference type="GO" id="GO:0005634">
    <property type="term" value="C:nucleus"/>
    <property type="evidence" value="ECO:0007669"/>
    <property type="project" value="UniProtKB-SubCell"/>
</dbReference>
<dbReference type="STRING" id="1754190.A0A1Y2DAQ9"/>
<dbReference type="OrthoDB" id="2590500at2759"/>
<dbReference type="PROSITE" id="PS51479">
    <property type="entry name" value="ZF_RTR1"/>
    <property type="match status" value="1"/>
</dbReference>
<keyword evidence="5 12" id="KW-0378">Hydrolase</keyword>
<keyword evidence="16" id="KW-1185">Reference proteome</keyword>
<proteinExistence type="inferred from homology"/>
<dbReference type="Proteomes" id="UP000193920">
    <property type="component" value="Unassembled WGS sequence"/>
</dbReference>
<feature type="compositionally biased region" description="Basic and acidic residues" evidence="13">
    <location>
        <begin position="308"/>
        <end position="330"/>
    </location>
</feature>
<dbReference type="AlphaFoldDB" id="A0A1Y2DAQ9"/>
<evidence type="ECO:0000256" key="3">
    <source>
        <dbReference type="ARBA" id="ARBA00022723"/>
    </source>
</evidence>
<evidence type="ECO:0000256" key="12">
    <source>
        <dbReference type="RuleBase" id="RU367080"/>
    </source>
</evidence>
<evidence type="ECO:0000256" key="7">
    <source>
        <dbReference type="ARBA" id="ARBA00022912"/>
    </source>
</evidence>
<accession>A0A1Y2DAQ9</accession>
<evidence type="ECO:0000256" key="2">
    <source>
        <dbReference type="ARBA" id="ARBA00005676"/>
    </source>
</evidence>
<dbReference type="GO" id="GO:0043175">
    <property type="term" value="F:RNA polymerase core enzyme binding"/>
    <property type="evidence" value="ECO:0007669"/>
    <property type="project" value="UniProtKB-UniRule"/>
</dbReference>
<evidence type="ECO:0000256" key="5">
    <source>
        <dbReference type="ARBA" id="ARBA00022801"/>
    </source>
</evidence>
<keyword evidence="3 12" id="KW-0479">Metal-binding</keyword>
<evidence type="ECO:0000256" key="10">
    <source>
        <dbReference type="ARBA" id="ARBA00048336"/>
    </source>
</evidence>
<comment type="similarity">
    <text evidence="2 11 12">Belongs to the RPAP2 family.</text>
</comment>
<sequence>MLYNETNKPNIRKVPKKSSDRLKVPKHSKKTKEQIEKVSILEKAKWEFKIMELQEKMFETPVTIKYLKYIAKYFQPAHYEEVVIERKSQNLCGYPLCNKKTQELKGKYRLSSSKKKIFDITELKSYCGSDCMISSRYYASQLLDEPVYLRNLETIKEVDVIPLGVNIENWILKENEKLNSYTERSLDSYVKSMMKSLPNLENKLIIHEHFGDNNSNNIQPIIEKSSFQYDSIEGYHYKPHTNNKKHINKPSTIILDKGLLNSYSKLDSNDKRSLKKNGSKEKVVSSVVMNREDANKFNELYEQYAREQHKKEEEKLKKEKSLNNSEKKETSNNTNNDNTKEEITSELSKLKLLNEITENNNLNLTENKSEVIIEEFNKLNIKDTPISKEENMNNEKKTISSKKSIGILKKSNSVSKENLKVRFNDDTSVKFIENKEEMNKAYQENSNKPINKKKKNNRKEGKNSRDVFYSYDVIEKSGVQKDILKSNAENVDNKEGNEEKNKEINEENIDENENDSEKKVKSLFEMNKDLEKILKITEMTKEEARKKQKKKLIPTLSLFGKTWTTISRMITNETRLFLNSKISEDELNEMLLVDDDIMNTRKDILITNIMKSFSSIKLEHGIITSIENELILLIKSFVVNESMVVLSSVEYWTLTVVFLKALTKRNKLLEEEISEEKWKKMIETVEVPYYQLVEFVNLFN</sequence>
<reference evidence="15 16" key="1">
    <citation type="submission" date="2016-08" db="EMBL/GenBank/DDBJ databases">
        <title>A Parts List for Fungal Cellulosomes Revealed by Comparative Genomics.</title>
        <authorList>
            <consortium name="DOE Joint Genome Institute"/>
            <person name="Haitjema C.H."/>
            <person name="Gilmore S.P."/>
            <person name="Henske J.K."/>
            <person name="Solomon K.V."/>
            <person name="De Groot R."/>
            <person name="Kuo A."/>
            <person name="Mondo S.J."/>
            <person name="Salamov A.A."/>
            <person name="Labutti K."/>
            <person name="Zhao Z."/>
            <person name="Chiniquy J."/>
            <person name="Barry K."/>
            <person name="Brewer H.M."/>
            <person name="Purvine S.O."/>
            <person name="Wright A.T."/>
            <person name="Boxma B."/>
            <person name="Van Alen T."/>
            <person name="Hackstein J.H."/>
            <person name="Baker S.E."/>
            <person name="Grigoriev I.V."/>
            <person name="O'Malley M.A."/>
        </authorList>
    </citation>
    <scope>NUCLEOTIDE SEQUENCE [LARGE SCALE GENOMIC DNA]</scope>
    <source>
        <strain evidence="15 16">G1</strain>
    </source>
</reference>
<dbReference type="GO" id="GO:0008270">
    <property type="term" value="F:zinc ion binding"/>
    <property type="evidence" value="ECO:0007669"/>
    <property type="project" value="UniProtKB-KW"/>
</dbReference>
<dbReference type="Pfam" id="PF04181">
    <property type="entry name" value="RPAP2_Rtr1"/>
    <property type="match status" value="1"/>
</dbReference>
<evidence type="ECO:0000256" key="9">
    <source>
        <dbReference type="ARBA" id="ARBA00047761"/>
    </source>
</evidence>
<organism evidence="15 16">
    <name type="scientific">Neocallimastix californiae</name>
    <dbReference type="NCBI Taxonomy" id="1754190"/>
    <lineage>
        <taxon>Eukaryota</taxon>
        <taxon>Fungi</taxon>
        <taxon>Fungi incertae sedis</taxon>
        <taxon>Chytridiomycota</taxon>
        <taxon>Chytridiomycota incertae sedis</taxon>
        <taxon>Neocallimastigomycetes</taxon>
        <taxon>Neocallimastigales</taxon>
        <taxon>Neocallimastigaceae</taxon>
        <taxon>Neocallimastix</taxon>
    </lineage>
</organism>
<comment type="subcellular location">
    <subcellularLocation>
        <location evidence="1 12">Nucleus</location>
    </subcellularLocation>
</comment>
<feature type="region of interest" description="Disordered" evidence="13">
    <location>
        <begin position="1"/>
        <end position="30"/>
    </location>
</feature>
<keyword evidence="6 12" id="KW-0862">Zinc</keyword>
<comment type="catalytic activity">
    <reaction evidence="9 12">
        <text>O-phospho-L-seryl-[protein] + H2O = L-seryl-[protein] + phosphate</text>
        <dbReference type="Rhea" id="RHEA:20629"/>
        <dbReference type="Rhea" id="RHEA-COMP:9863"/>
        <dbReference type="Rhea" id="RHEA-COMP:11604"/>
        <dbReference type="ChEBI" id="CHEBI:15377"/>
        <dbReference type="ChEBI" id="CHEBI:29999"/>
        <dbReference type="ChEBI" id="CHEBI:43474"/>
        <dbReference type="ChEBI" id="CHEBI:83421"/>
        <dbReference type="EC" id="3.1.3.16"/>
    </reaction>
</comment>
<keyword evidence="7 12" id="KW-0904">Protein phosphatase</keyword>
<dbReference type="EC" id="3.1.3.16" evidence="12"/>
<evidence type="ECO:0000256" key="1">
    <source>
        <dbReference type="ARBA" id="ARBA00004123"/>
    </source>
</evidence>
<evidence type="ECO:0000256" key="6">
    <source>
        <dbReference type="ARBA" id="ARBA00022833"/>
    </source>
</evidence>
<dbReference type="InterPro" id="IPR038534">
    <property type="entry name" value="Rtr1/RPAP2_sf"/>
</dbReference>
<feature type="region of interest" description="Disordered" evidence="13">
    <location>
        <begin position="308"/>
        <end position="342"/>
    </location>
</feature>
<keyword evidence="8 12" id="KW-0539">Nucleus</keyword>
<evidence type="ECO:0000256" key="13">
    <source>
        <dbReference type="SAM" id="MobiDB-lite"/>
    </source>
</evidence>
<dbReference type="InterPro" id="IPR007308">
    <property type="entry name" value="Rtr1/RPAP2_dom"/>
</dbReference>
<evidence type="ECO:0000256" key="4">
    <source>
        <dbReference type="ARBA" id="ARBA00022771"/>
    </source>
</evidence>
<dbReference type="InterPro" id="IPR039693">
    <property type="entry name" value="Rtr1/RPAP2"/>
</dbReference>
<feature type="region of interest" description="Disordered" evidence="13">
    <location>
        <begin position="440"/>
        <end position="462"/>
    </location>
</feature>
<dbReference type="PANTHER" id="PTHR14732">
    <property type="entry name" value="RNA POLYMERASE II SUBUNIT B1 CTD PHOSPHATASE RPAP2-RELATED"/>
    <property type="match status" value="1"/>
</dbReference>
<dbReference type="EMBL" id="MCOG01000074">
    <property type="protein sequence ID" value="ORY56234.1"/>
    <property type="molecule type" value="Genomic_DNA"/>
</dbReference>
<dbReference type="GO" id="GO:0005737">
    <property type="term" value="C:cytoplasm"/>
    <property type="evidence" value="ECO:0007669"/>
    <property type="project" value="TreeGrafter"/>
</dbReference>
<evidence type="ECO:0000259" key="14">
    <source>
        <dbReference type="PROSITE" id="PS51479"/>
    </source>
</evidence>
<dbReference type="PANTHER" id="PTHR14732:SF0">
    <property type="entry name" value="RNA POLYMERASE II SUBUNIT B1 CTD PHOSPHATASE RPAP2-RELATED"/>
    <property type="match status" value="1"/>
</dbReference>
<evidence type="ECO:0000313" key="15">
    <source>
        <dbReference type="EMBL" id="ORY56234.1"/>
    </source>
</evidence>
<comment type="catalytic activity">
    <reaction evidence="10 12">
        <text>O-phospho-L-threonyl-[protein] + H2O = L-threonyl-[protein] + phosphate</text>
        <dbReference type="Rhea" id="RHEA:47004"/>
        <dbReference type="Rhea" id="RHEA-COMP:11060"/>
        <dbReference type="Rhea" id="RHEA-COMP:11605"/>
        <dbReference type="ChEBI" id="CHEBI:15377"/>
        <dbReference type="ChEBI" id="CHEBI:30013"/>
        <dbReference type="ChEBI" id="CHEBI:43474"/>
        <dbReference type="ChEBI" id="CHEBI:61977"/>
        <dbReference type="EC" id="3.1.3.16"/>
    </reaction>
</comment>
<feature type="domain" description="RTR1-type" evidence="14">
    <location>
        <begin position="69"/>
        <end position="151"/>
    </location>
</feature>
<evidence type="ECO:0000256" key="8">
    <source>
        <dbReference type="ARBA" id="ARBA00023242"/>
    </source>
</evidence>
<evidence type="ECO:0000256" key="11">
    <source>
        <dbReference type="PROSITE-ProRule" id="PRU00812"/>
    </source>
</evidence>
<protein>
    <recommendedName>
        <fullName evidence="12">RNA polymerase II subunit B1 CTD phosphatase RPAP2 homolog</fullName>
        <ecNumber evidence="12">3.1.3.16</ecNumber>
    </recommendedName>
</protein>
<name>A0A1Y2DAQ9_9FUNG</name>
<gene>
    <name evidence="15" type="ORF">LY90DRAFT_669419</name>
</gene>